<accession>A0A164YIP5</accession>
<dbReference type="AlphaFoldDB" id="A0A164YIP5"/>
<evidence type="ECO:0000256" key="2">
    <source>
        <dbReference type="SAM" id="Phobius"/>
    </source>
</evidence>
<dbReference type="KEGG" id="dcr:108220540"/>
<dbReference type="Gramene" id="KZM94567">
    <property type="protein sequence ID" value="KZM94567"/>
    <property type="gene ID" value="DCAR_017810"/>
</dbReference>
<evidence type="ECO:0000256" key="1">
    <source>
        <dbReference type="SAM" id="MobiDB-lite"/>
    </source>
</evidence>
<sequence>MASSILNTNSSTSTVMLATAMAAVSGTVIVLALGLHKFHLPTSSSLISASDASKREKKKKRVQFAEDVVDPVGNSEEFRRRQRNRGSNNGNSSTSRKGRELQANRMALYNGILQDRVLHRTAYSSY</sequence>
<dbReference type="EMBL" id="CP093347">
    <property type="protein sequence ID" value="WOH01038.1"/>
    <property type="molecule type" value="Genomic_DNA"/>
</dbReference>
<feature type="compositionally biased region" description="Low complexity" evidence="1">
    <location>
        <begin position="85"/>
        <end position="95"/>
    </location>
</feature>
<keyword evidence="2" id="KW-0812">Transmembrane</keyword>
<feature type="region of interest" description="Disordered" evidence="1">
    <location>
        <begin position="46"/>
        <end position="101"/>
    </location>
</feature>
<organism evidence="3 4">
    <name type="scientific">Daucus carota subsp. sativus</name>
    <name type="common">Carrot</name>
    <dbReference type="NCBI Taxonomy" id="79200"/>
    <lineage>
        <taxon>Eukaryota</taxon>
        <taxon>Viridiplantae</taxon>
        <taxon>Streptophyta</taxon>
        <taxon>Embryophyta</taxon>
        <taxon>Tracheophyta</taxon>
        <taxon>Spermatophyta</taxon>
        <taxon>Magnoliopsida</taxon>
        <taxon>eudicotyledons</taxon>
        <taxon>Gunneridae</taxon>
        <taxon>Pentapetalae</taxon>
        <taxon>asterids</taxon>
        <taxon>campanulids</taxon>
        <taxon>Apiales</taxon>
        <taxon>Apiaceae</taxon>
        <taxon>Apioideae</taxon>
        <taxon>Scandiceae</taxon>
        <taxon>Daucinae</taxon>
        <taxon>Daucus</taxon>
        <taxon>Daucus sect. Daucus</taxon>
    </lineage>
</organism>
<dbReference type="PANTHER" id="PTHR33564">
    <property type="entry name" value="TRANSMEMBRANE PROTEIN"/>
    <property type="match status" value="1"/>
</dbReference>
<name>A0A164YIP5_DAUCS</name>
<keyword evidence="2" id="KW-0472">Membrane</keyword>
<reference evidence="3" key="1">
    <citation type="journal article" date="2016" name="Nat. Genet.">
        <title>A high-quality carrot genome assembly provides new insights into carotenoid accumulation and asterid genome evolution.</title>
        <authorList>
            <person name="Iorizzo M."/>
            <person name="Ellison S."/>
            <person name="Senalik D."/>
            <person name="Zeng P."/>
            <person name="Satapoomin P."/>
            <person name="Huang J."/>
            <person name="Bowman M."/>
            <person name="Iovene M."/>
            <person name="Sanseverino W."/>
            <person name="Cavagnaro P."/>
            <person name="Yildiz M."/>
            <person name="Macko-Podgorni A."/>
            <person name="Moranska E."/>
            <person name="Grzebelus E."/>
            <person name="Grzebelus D."/>
            <person name="Ashrafi H."/>
            <person name="Zheng Z."/>
            <person name="Cheng S."/>
            <person name="Spooner D."/>
            <person name="Van Deynze A."/>
            <person name="Simon P."/>
        </authorList>
    </citation>
    <scope>NUCLEOTIDE SEQUENCE</scope>
    <source>
        <tissue evidence="3">Leaf</tissue>
    </source>
</reference>
<dbReference type="PANTHER" id="PTHR33564:SF11">
    <property type="entry name" value="OS06G0604600 PROTEIN"/>
    <property type="match status" value="1"/>
</dbReference>
<dbReference type="OMA" id="RTACSSY"/>
<keyword evidence="4" id="KW-1185">Reference proteome</keyword>
<evidence type="ECO:0000313" key="3">
    <source>
        <dbReference type="EMBL" id="WOH01038.1"/>
    </source>
</evidence>
<gene>
    <name evidence="3" type="ORF">DCAR_0520417</name>
</gene>
<feature type="transmembrane region" description="Helical" evidence="2">
    <location>
        <begin position="15"/>
        <end position="35"/>
    </location>
</feature>
<reference evidence="3" key="2">
    <citation type="submission" date="2022-03" db="EMBL/GenBank/DDBJ databases">
        <title>Draft title - Genomic analysis of global carrot germplasm unveils the trajectory of domestication and the origin of high carotenoid orange carrot.</title>
        <authorList>
            <person name="Iorizzo M."/>
            <person name="Ellison S."/>
            <person name="Senalik D."/>
            <person name="Macko-Podgorni A."/>
            <person name="Grzebelus D."/>
            <person name="Bostan H."/>
            <person name="Rolling W."/>
            <person name="Curaba J."/>
            <person name="Simon P."/>
        </authorList>
    </citation>
    <scope>NUCLEOTIDE SEQUENCE</scope>
    <source>
        <tissue evidence="3">Leaf</tissue>
    </source>
</reference>
<evidence type="ECO:0000313" key="4">
    <source>
        <dbReference type="Proteomes" id="UP000077755"/>
    </source>
</evidence>
<proteinExistence type="predicted"/>
<keyword evidence="2" id="KW-1133">Transmembrane helix</keyword>
<protein>
    <submittedName>
        <fullName evidence="3">Uncharacterized protein</fullName>
    </submittedName>
</protein>
<dbReference type="Proteomes" id="UP000077755">
    <property type="component" value="Chromosome 5"/>
</dbReference>